<proteinExistence type="predicted"/>
<evidence type="ECO:0000313" key="4">
    <source>
        <dbReference type="EMBL" id="ODJ87491.1"/>
    </source>
</evidence>
<accession>A0A7Z1AF29</accession>
<keyword evidence="2" id="KW-0067">ATP-binding</keyword>
<evidence type="ECO:0000313" key="5">
    <source>
        <dbReference type="Proteomes" id="UP000094769"/>
    </source>
</evidence>
<dbReference type="OrthoDB" id="9809275at2"/>
<dbReference type="GO" id="GO:0005524">
    <property type="term" value="F:ATP binding"/>
    <property type="evidence" value="ECO:0007669"/>
    <property type="project" value="UniProtKB-KW"/>
</dbReference>
<dbReference type="InterPro" id="IPR011009">
    <property type="entry name" value="Kinase-like_dom_sf"/>
</dbReference>
<protein>
    <submittedName>
        <fullName evidence="4">Phosphotransferase enzyme family protein</fullName>
    </submittedName>
</protein>
<name>A0A7Z1AF29_9GAMM</name>
<keyword evidence="4" id="KW-0808">Transferase</keyword>
<dbReference type="GO" id="GO:0016740">
    <property type="term" value="F:transferase activity"/>
    <property type="evidence" value="ECO:0007669"/>
    <property type="project" value="UniProtKB-KW"/>
</dbReference>
<dbReference type="Gene3D" id="3.30.200.20">
    <property type="entry name" value="Phosphorylase Kinase, domain 1"/>
    <property type="match status" value="1"/>
</dbReference>
<sequence length="329" mass="37726">MPQRIEQLKKWLVSLPELSDYSFEPASNDASFRRYFRLIENGKSYIAMDAPPDREDSRPFVKVAEALESIGLNVPHIYARDLTQGFMLLEDLGTELYLDRLSSETVDRLYGDALGALATLQACGPRDGLPKYDRALLMQEMALFRDWLLLQELSLSLTHEEHSMLQRVFELLVDSALQQPQVCVHRDYHSRNLMVTARHNPGILDFQDAVIGPVTYDLVSLLRDCYVSWPDGRVRDWAIGYYELAVQSGILGSEHEARFLTWFDLMGVQRHLKASGIFARLYRRDGKPGYLKEIPRTLGYITQLKTESLPLQELGEFIQVRVLPYLKAA</sequence>
<evidence type="ECO:0000259" key="3">
    <source>
        <dbReference type="Pfam" id="PF01636"/>
    </source>
</evidence>
<comment type="caution">
    <text evidence="4">The sequence shown here is derived from an EMBL/GenBank/DDBJ whole genome shotgun (WGS) entry which is preliminary data.</text>
</comment>
<dbReference type="Gene3D" id="3.90.1200.10">
    <property type="match status" value="1"/>
</dbReference>
<evidence type="ECO:0000256" key="2">
    <source>
        <dbReference type="ARBA" id="ARBA00022840"/>
    </source>
</evidence>
<dbReference type="Pfam" id="PF01636">
    <property type="entry name" value="APH"/>
    <property type="match status" value="1"/>
</dbReference>
<dbReference type="PANTHER" id="PTHR33540">
    <property type="entry name" value="TRNA THREONYLCARBAMOYLADENOSINE BIOSYNTHESIS PROTEIN TSAE"/>
    <property type="match status" value="1"/>
</dbReference>
<gene>
    <name evidence="4" type="ORF">CODIS_21960</name>
</gene>
<organism evidence="4 5">
    <name type="scientific">Candidatus Thiodiazotropha endolucinida</name>
    <dbReference type="NCBI Taxonomy" id="1655433"/>
    <lineage>
        <taxon>Bacteria</taxon>
        <taxon>Pseudomonadati</taxon>
        <taxon>Pseudomonadota</taxon>
        <taxon>Gammaproteobacteria</taxon>
        <taxon>Chromatiales</taxon>
        <taxon>Sedimenticolaceae</taxon>
        <taxon>Candidatus Thiodiazotropha</taxon>
    </lineage>
</organism>
<dbReference type="EMBL" id="MARB01000011">
    <property type="protein sequence ID" value="ODJ87491.1"/>
    <property type="molecule type" value="Genomic_DNA"/>
</dbReference>
<dbReference type="AlphaFoldDB" id="A0A7Z1AF29"/>
<dbReference type="SUPFAM" id="SSF56112">
    <property type="entry name" value="Protein kinase-like (PK-like)"/>
    <property type="match status" value="1"/>
</dbReference>
<dbReference type="RefSeq" id="WP_069124798.1">
    <property type="nucleotide sequence ID" value="NZ_MARB01000011.1"/>
</dbReference>
<dbReference type="Proteomes" id="UP000094769">
    <property type="component" value="Unassembled WGS sequence"/>
</dbReference>
<keyword evidence="5" id="KW-1185">Reference proteome</keyword>
<reference evidence="4 5" key="1">
    <citation type="submission" date="2016-06" db="EMBL/GenBank/DDBJ databases">
        <title>Genome sequence of endosymbiont of Candidatus Endolucinida thiodiazotropha.</title>
        <authorList>
            <person name="Poehlein A."/>
            <person name="Koenig S."/>
            <person name="Heiden S.E."/>
            <person name="Thuermer A."/>
            <person name="Voget S."/>
            <person name="Daniel R."/>
            <person name="Markert S."/>
            <person name="Gros O."/>
            <person name="Schweder T."/>
        </authorList>
    </citation>
    <scope>NUCLEOTIDE SEQUENCE [LARGE SCALE GENOMIC DNA]</scope>
    <source>
        <strain evidence="4 5">COS</strain>
    </source>
</reference>
<keyword evidence="1" id="KW-0547">Nucleotide-binding</keyword>
<dbReference type="PANTHER" id="PTHR33540:SF1">
    <property type="entry name" value="N-ACETYLMURAMATE_N-ACETYLGLUCOSAMINE KINASE"/>
    <property type="match status" value="1"/>
</dbReference>
<dbReference type="InterPro" id="IPR002575">
    <property type="entry name" value="Aminoglycoside_PTrfase"/>
</dbReference>
<evidence type="ECO:0000256" key="1">
    <source>
        <dbReference type="ARBA" id="ARBA00022741"/>
    </source>
</evidence>
<feature type="domain" description="Aminoglycoside phosphotransferase" evidence="3">
    <location>
        <begin position="23"/>
        <end position="237"/>
    </location>
</feature>